<proteinExistence type="predicted"/>
<keyword evidence="3" id="KW-1185">Reference proteome</keyword>
<sequence length="82" mass="9154">MRDGLRLPTGRGPEWSASGRQPAPGTGRAMIDAAERNRGLPRPGRLACRRQRSPEQPADWNRSAVSRPRVGDMCFSRRHDGF</sequence>
<dbReference type="KEGG" id="acad:UA74_10260"/>
<evidence type="ECO:0000256" key="1">
    <source>
        <dbReference type="SAM" id="MobiDB-lite"/>
    </source>
</evidence>
<protein>
    <submittedName>
        <fullName evidence="2">Uncharacterized protein</fullName>
    </submittedName>
</protein>
<name>A0AAC9LC37_9PSEU</name>
<evidence type="ECO:0000313" key="2">
    <source>
        <dbReference type="EMBL" id="APU14115.1"/>
    </source>
</evidence>
<gene>
    <name evidence="2" type="ORF">UA74_10260</name>
</gene>
<dbReference type="AlphaFoldDB" id="A0AAC9LC37"/>
<accession>A0AAC9LC37</accession>
<dbReference type="Proteomes" id="UP000185511">
    <property type="component" value="Chromosome"/>
</dbReference>
<reference evidence="3" key="1">
    <citation type="submission" date="2016-06" db="EMBL/GenBank/DDBJ databases">
        <title>Complete genome sequence of Actinoalloteichus fjordicus DSM 46855 (=ADI127-17), type strain of the new species Actinoalloteichus fjordicus.</title>
        <authorList>
            <person name="Ruckert C."/>
            <person name="Nouioui I."/>
            <person name="Willmese J."/>
            <person name="van Wezel G."/>
            <person name="Klenk H.-P."/>
            <person name="Kalinowski J."/>
            <person name="Zotchev S.B."/>
        </authorList>
    </citation>
    <scope>NUCLEOTIDE SEQUENCE [LARGE SCALE GENOMIC DNA]</scope>
    <source>
        <strain evidence="3">ADI127-7</strain>
    </source>
</reference>
<organism evidence="2 3">
    <name type="scientific">Actinoalloteichus fjordicus</name>
    <dbReference type="NCBI Taxonomy" id="1612552"/>
    <lineage>
        <taxon>Bacteria</taxon>
        <taxon>Bacillati</taxon>
        <taxon>Actinomycetota</taxon>
        <taxon>Actinomycetes</taxon>
        <taxon>Pseudonocardiales</taxon>
        <taxon>Pseudonocardiaceae</taxon>
        <taxon>Actinoalloteichus</taxon>
    </lineage>
</organism>
<feature type="region of interest" description="Disordered" evidence="1">
    <location>
        <begin position="1"/>
        <end position="64"/>
    </location>
</feature>
<dbReference type="EMBL" id="CP016076">
    <property type="protein sequence ID" value="APU14115.1"/>
    <property type="molecule type" value="Genomic_DNA"/>
</dbReference>
<evidence type="ECO:0000313" key="3">
    <source>
        <dbReference type="Proteomes" id="UP000185511"/>
    </source>
</evidence>